<keyword evidence="4 10" id="KW-0285">Flavoprotein</keyword>
<keyword evidence="7 10" id="KW-0560">Oxidoreductase</keyword>
<evidence type="ECO:0000256" key="9">
    <source>
        <dbReference type="ARBA" id="ARBA00047707"/>
    </source>
</evidence>
<evidence type="ECO:0000256" key="8">
    <source>
        <dbReference type="ARBA" id="ARBA00023070"/>
    </source>
</evidence>
<evidence type="ECO:0000256" key="3">
    <source>
        <dbReference type="ARBA" id="ARBA00009183"/>
    </source>
</evidence>
<evidence type="ECO:0000256" key="5">
    <source>
        <dbReference type="ARBA" id="ARBA00022827"/>
    </source>
</evidence>
<dbReference type="Proteomes" id="UP001227230">
    <property type="component" value="Chromosome 18"/>
</dbReference>
<keyword evidence="5 10" id="KW-0274">FAD</keyword>
<comment type="cofactor">
    <cofactor evidence="1 10">
        <name>FAD</name>
        <dbReference type="ChEBI" id="CHEBI:57692"/>
    </cofactor>
</comment>
<dbReference type="InterPro" id="IPR036188">
    <property type="entry name" value="FAD/NAD-bd_sf"/>
</dbReference>
<evidence type="ECO:0000256" key="4">
    <source>
        <dbReference type="ARBA" id="ARBA00022630"/>
    </source>
</evidence>
<dbReference type="Gene3D" id="3.50.50.60">
    <property type="entry name" value="FAD/NAD(P)-binding domain"/>
    <property type="match status" value="1"/>
</dbReference>
<evidence type="ECO:0000256" key="7">
    <source>
        <dbReference type="ARBA" id="ARBA00023002"/>
    </source>
</evidence>
<sequence length="153" mass="17217">MAYPPGTPTFIPKAGFPQYLEDYASYFQINPQYHCFIESASYDKVAGKWHIVAKNTLSDELEVYLGKFLVVATGNNSEGLIPKIPGLDSFGGDFMHCSNYKNGKRFTNKEVLVVECGNSGMEIAYDLWDHGAITSIVVRNRVMSLFLHNFYNL</sequence>
<evidence type="ECO:0000256" key="2">
    <source>
        <dbReference type="ARBA" id="ARBA00004814"/>
    </source>
</evidence>
<evidence type="ECO:0000313" key="11">
    <source>
        <dbReference type="EMBL" id="WKA10379.1"/>
    </source>
</evidence>
<keyword evidence="10" id="KW-0503">Monooxygenase</keyword>
<evidence type="ECO:0000256" key="6">
    <source>
        <dbReference type="ARBA" id="ARBA00022857"/>
    </source>
</evidence>
<keyword evidence="6" id="KW-0521">NADP</keyword>
<gene>
    <name evidence="11" type="ORF">VitviT2T_027951</name>
</gene>
<accession>A0ABY9DUE3</accession>
<keyword evidence="12" id="KW-1185">Reference proteome</keyword>
<proteinExistence type="inferred from homology"/>
<dbReference type="PANTHER" id="PTHR43539">
    <property type="entry name" value="FLAVIN-BINDING MONOOXYGENASE-LIKE PROTEIN (AFU_ORTHOLOGUE AFUA_4G09220)"/>
    <property type="match status" value="1"/>
</dbReference>
<dbReference type="InterPro" id="IPR050982">
    <property type="entry name" value="Auxin_biosynth/cation_transpt"/>
</dbReference>
<evidence type="ECO:0000256" key="1">
    <source>
        <dbReference type="ARBA" id="ARBA00001974"/>
    </source>
</evidence>
<evidence type="ECO:0000256" key="10">
    <source>
        <dbReference type="RuleBase" id="RU361177"/>
    </source>
</evidence>
<dbReference type="EMBL" id="CP126665">
    <property type="protein sequence ID" value="WKA10379.1"/>
    <property type="molecule type" value="Genomic_DNA"/>
</dbReference>
<evidence type="ECO:0000313" key="12">
    <source>
        <dbReference type="Proteomes" id="UP001227230"/>
    </source>
</evidence>
<comment type="pathway">
    <text evidence="2">Plant hormone metabolism; auxin biosynthesis.</text>
</comment>
<keyword evidence="8" id="KW-0073">Auxin biosynthesis</keyword>
<dbReference type="InterPro" id="IPR020946">
    <property type="entry name" value="Flavin_mOase-like"/>
</dbReference>
<dbReference type="Pfam" id="PF00743">
    <property type="entry name" value="FMO-like"/>
    <property type="match status" value="1"/>
</dbReference>
<name>A0ABY9DUE3_VITVI</name>
<dbReference type="EC" id="1.-.-.-" evidence="10"/>
<organism evidence="11 12">
    <name type="scientific">Vitis vinifera</name>
    <name type="common">Grape</name>
    <dbReference type="NCBI Taxonomy" id="29760"/>
    <lineage>
        <taxon>Eukaryota</taxon>
        <taxon>Viridiplantae</taxon>
        <taxon>Streptophyta</taxon>
        <taxon>Embryophyta</taxon>
        <taxon>Tracheophyta</taxon>
        <taxon>Spermatophyta</taxon>
        <taxon>Magnoliopsida</taxon>
        <taxon>eudicotyledons</taxon>
        <taxon>Gunneridae</taxon>
        <taxon>Pentapetalae</taxon>
        <taxon>rosids</taxon>
        <taxon>Vitales</taxon>
        <taxon>Vitaceae</taxon>
        <taxon>Viteae</taxon>
        <taxon>Vitis</taxon>
    </lineage>
</organism>
<comment type="catalytic activity">
    <reaction evidence="9">
        <text>indole-3-pyruvate + NADPH + O2 + H(+) = (indol-3-yl)acetate + CO2 + NADP(+) + H2O</text>
        <dbReference type="Rhea" id="RHEA:34331"/>
        <dbReference type="ChEBI" id="CHEBI:15377"/>
        <dbReference type="ChEBI" id="CHEBI:15378"/>
        <dbReference type="ChEBI" id="CHEBI:15379"/>
        <dbReference type="ChEBI" id="CHEBI:16526"/>
        <dbReference type="ChEBI" id="CHEBI:17640"/>
        <dbReference type="ChEBI" id="CHEBI:30854"/>
        <dbReference type="ChEBI" id="CHEBI:57783"/>
        <dbReference type="ChEBI" id="CHEBI:58349"/>
        <dbReference type="EC" id="1.14.13.168"/>
    </reaction>
</comment>
<protein>
    <recommendedName>
        <fullName evidence="10">Flavin-containing monooxygenase</fullName>
        <ecNumber evidence="10">1.-.-.-</ecNumber>
    </recommendedName>
</protein>
<reference evidence="11 12" key="1">
    <citation type="journal article" date="2023" name="Hortic Res">
        <title>The complete reference genome for grapevine (Vitis vinifera L.) genetics and breeding.</title>
        <authorList>
            <person name="Shi X."/>
            <person name="Cao S."/>
            <person name="Wang X."/>
            <person name="Huang S."/>
            <person name="Wang Y."/>
            <person name="Liu Z."/>
            <person name="Liu W."/>
            <person name="Leng X."/>
            <person name="Peng Y."/>
            <person name="Wang N."/>
            <person name="Wang Y."/>
            <person name="Ma Z."/>
            <person name="Xu X."/>
            <person name="Zhang F."/>
            <person name="Xue H."/>
            <person name="Zhong H."/>
            <person name="Wang Y."/>
            <person name="Zhang K."/>
            <person name="Velt A."/>
            <person name="Avia K."/>
            <person name="Holtgrawe D."/>
            <person name="Grimplet J."/>
            <person name="Matus J.T."/>
            <person name="Ware D."/>
            <person name="Wu X."/>
            <person name="Wang H."/>
            <person name="Liu C."/>
            <person name="Fang Y."/>
            <person name="Rustenholz C."/>
            <person name="Cheng Z."/>
            <person name="Xiao H."/>
            <person name="Zhou Y."/>
        </authorList>
    </citation>
    <scope>NUCLEOTIDE SEQUENCE [LARGE SCALE GENOMIC DNA]</scope>
    <source>
        <strain evidence="12">cv. Pinot noir / PN40024</strain>
        <tissue evidence="11">Leaf</tissue>
    </source>
</reference>
<comment type="similarity">
    <text evidence="3 10">Belongs to the FMO family.</text>
</comment>
<dbReference type="PANTHER" id="PTHR43539:SF9">
    <property type="entry name" value="INDOLE-3-PYRUVATE MONOOXYGENASE YUCCA11-RELATED"/>
    <property type="match status" value="1"/>
</dbReference>
<dbReference type="SUPFAM" id="SSF51905">
    <property type="entry name" value="FAD/NAD(P)-binding domain"/>
    <property type="match status" value="1"/>
</dbReference>